<proteinExistence type="predicted"/>
<dbReference type="InterPro" id="IPR036163">
    <property type="entry name" value="HMA_dom_sf"/>
</dbReference>
<reference evidence="2" key="1">
    <citation type="submission" date="2017-09" db="EMBL/GenBank/DDBJ databases">
        <title>Depth-based differentiation of microbial function through sediment-hosted aquifers and enrichment of novel symbionts in the deep terrestrial subsurface.</title>
        <authorList>
            <person name="Probst A.J."/>
            <person name="Ladd B."/>
            <person name="Jarett J.K."/>
            <person name="Geller-Mcgrath D.E."/>
            <person name="Sieber C.M.K."/>
            <person name="Emerson J.B."/>
            <person name="Anantharaman K."/>
            <person name="Thomas B.C."/>
            <person name="Malmstrom R."/>
            <person name="Stieglmeier M."/>
            <person name="Klingl A."/>
            <person name="Woyke T."/>
            <person name="Ryan C.M."/>
            <person name="Banfield J.F."/>
        </authorList>
    </citation>
    <scope>NUCLEOTIDE SEQUENCE [LARGE SCALE GENOMIC DNA]</scope>
</reference>
<sequence>MTTLTVQGMHCDACKKLIMMELEDAGLGDSVVDITLKPENIGELQLAETVTSNDEEKIISIINTMETYSIV</sequence>
<name>A0A2M7V4A1_9BACT</name>
<organism evidence="1 2">
    <name type="scientific">Candidatus Magasanikbacteria bacterium CG_4_10_14_0_2_um_filter_41_31</name>
    <dbReference type="NCBI Taxonomy" id="1974639"/>
    <lineage>
        <taxon>Bacteria</taxon>
        <taxon>Candidatus Magasanikiibacteriota</taxon>
    </lineage>
</organism>
<protein>
    <submittedName>
        <fullName evidence="1">Uncharacterized protein</fullName>
    </submittedName>
</protein>
<comment type="caution">
    <text evidence="1">The sequence shown here is derived from an EMBL/GenBank/DDBJ whole genome shotgun (WGS) entry which is preliminary data.</text>
</comment>
<dbReference type="Proteomes" id="UP000230078">
    <property type="component" value="Unassembled WGS sequence"/>
</dbReference>
<dbReference type="InterPro" id="IPR017969">
    <property type="entry name" value="Heavy-metal-associated_CS"/>
</dbReference>
<dbReference type="AlphaFoldDB" id="A0A2M7V4A1"/>
<dbReference type="Gene3D" id="3.30.70.100">
    <property type="match status" value="1"/>
</dbReference>
<gene>
    <name evidence="1" type="ORF">COX83_02155</name>
</gene>
<dbReference type="PROSITE" id="PS01047">
    <property type="entry name" value="HMA_1"/>
    <property type="match status" value="1"/>
</dbReference>
<accession>A0A2M7V4A1</accession>
<dbReference type="GO" id="GO:0046872">
    <property type="term" value="F:metal ion binding"/>
    <property type="evidence" value="ECO:0007669"/>
    <property type="project" value="InterPro"/>
</dbReference>
<dbReference type="EMBL" id="PFPI01000027">
    <property type="protein sequence ID" value="PIZ93373.1"/>
    <property type="molecule type" value="Genomic_DNA"/>
</dbReference>
<evidence type="ECO:0000313" key="1">
    <source>
        <dbReference type="EMBL" id="PIZ93373.1"/>
    </source>
</evidence>
<evidence type="ECO:0000313" key="2">
    <source>
        <dbReference type="Proteomes" id="UP000230078"/>
    </source>
</evidence>
<dbReference type="SUPFAM" id="SSF55008">
    <property type="entry name" value="HMA, heavy metal-associated domain"/>
    <property type="match status" value="1"/>
</dbReference>